<evidence type="ECO:0000256" key="1">
    <source>
        <dbReference type="SAM" id="MobiDB-lite"/>
    </source>
</evidence>
<proteinExistence type="predicted"/>
<dbReference type="EMBL" id="BQNB010015407">
    <property type="protein sequence ID" value="GJT39688.1"/>
    <property type="molecule type" value="Genomic_DNA"/>
</dbReference>
<reference evidence="2" key="2">
    <citation type="submission" date="2022-01" db="EMBL/GenBank/DDBJ databases">
        <authorList>
            <person name="Yamashiro T."/>
            <person name="Shiraishi A."/>
            <person name="Satake H."/>
            <person name="Nakayama K."/>
        </authorList>
    </citation>
    <scope>NUCLEOTIDE SEQUENCE</scope>
</reference>
<reference evidence="2" key="1">
    <citation type="journal article" date="2022" name="Int. J. Mol. Sci.">
        <title>Draft Genome of Tanacetum Coccineum: Genomic Comparison of Closely Related Tanacetum-Family Plants.</title>
        <authorList>
            <person name="Yamashiro T."/>
            <person name="Shiraishi A."/>
            <person name="Nakayama K."/>
            <person name="Satake H."/>
        </authorList>
    </citation>
    <scope>NUCLEOTIDE SEQUENCE</scope>
</reference>
<dbReference type="Proteomes" id="UP001151760">
    <property type="component" value="Unassembled WGS sequence"/>
</dbReference>
<evidence type="ECO:0000313" key="2">
    <source>
        <dbReference type="EMBL" id="GJT39688.1"/>
    </source>
</evidence>
<organism evidence="2 3">
    <name type="scientific">Tanacetum coccineum</name>
    <dbReference type="NCBI Taxonomy" id="301880"/>
    <lineage>
        <taxon>Eukaryota</taxon>
        <taxon>Viridiplantae</taxon>
        <taxon>Streptophyta</taxon>
        <taxon>Embryophyta</taxon>
        <taxon>Tracheophyta</taxon>
        <taxon>Spermatophyta</taxon>
        <taxon>Magnoliopsida</taxon>
        <taxon>eudicotyledons</taxon>
        <taxon>Gunneridae</taxon>
        <taxon>Pentapetalae</taxon>
        <taxon>asterids</taxon>
        <taxon>campanulids</taxon>
        <taxon>Asterales</taxon>
        <taxon>Asteraceae</taxon>
        <taxon>Asteroideae</taxon>
        <taxon>Anthemideae</taxon>
        <taxon>Anthemidinae</taxon>
        <taxon>Tanacetum</taxon>
    </lineage>
</organism>
<accession>A0ABQ5DMZ2</accession>
<sequence length="87" mass="9589">MIIFVNQQNNKLTLLTKQLIVSTGTPPREVIEEVAEVIVLTIPHQKTETGPATKESESTPPAPKAKSSSVKRAILQEQSSTEKKKHE</sequence>
<feature type="region of interest" description="Disordered" evidence="1">
    <location>
        <begin position="42"/>
        <end position="87"/>
    </location>
</feature>
<name>A0ABQ5DMZ2_9ASTR</name>
<gene>
    <name evidence="2" type="ORF">Tco_0939553</name>
</gene>
<protein>
    <submittedName>
        <fullName evidence="2">Uncharacterized protein</fullName>
    </submittedName>
</protein>
<comment type="caution">
    <text evidence="2">The sequence shown here is derived from an EMBL/GenBank/DDBJ whole genome shotgun (WGS) entry which is preliminary data.</text>
</comment>
<keyword evidence="3" id="KW-1185">Reference proteome</keyword>
<feature type="compositionally biased region" description="Low complexity" evidence="1">
    <location>
        <begin position="64"/>
        <end position="73"/>
    </location>
</feature>
<evidence type="ECO:0000313" key="3">
    <source>
        <dbReference type="Proteomes" id="UP001151760"/>
    </source>
</evidence>